<name>A0ABR8J462_9NOST</name>
<dbReference type="Proteomes" id="UP000660381">
    <property type="component" value="Unassembled WGS sequence"/>
</dbReference>
<sequence>MVTFYQKHFECSIGDRGIHRANPQGLEDLRQRYEAKRLVFLYGSEGDEDHDDVQQLNLF</sequence>
<proteinExistence type="predicted"/>
<evidence type="ECO:0000313" key="1">
    <source>
        <dbReference type="EMBL" id="MBD2692277.1"/>
    </source>
</evidence>
<gene>
    <name evidence="1" type="ORF">H6G68_10995</name>
</gene>
<accession>A0ABR8J462</accession>
<comment type="caution">
    <text evidence="1">The sequence shown here is derived from an EMBL/GenBank/DDBJ whole genome shotgun (WGS) entry which is preliminary data.</text>
</comment>
<keyword evidence="2" id="KW-1185">Reference proteome</keyword>
<protein>
    <submittedName>
        <fullName evidence="1">Uncharacterized protein</fullName>
    </submittedName>
</protein>
<dbReference type="EMBL" id="JACJTQ010000013">
    <property type="protein sequence ID" value="MBD2692277.1"/>
    <property type="molecule type" value="Genomic_DNA"/>
</dbReference>
<reference evidence="1 2" key="1">
    <citation type="journal article" date="2020" name="ISME J.">
        <title>Comparative genomics reveals insights into cyanobacterial evolution and habitat adaptation.</title>
        <authorList>
            <person name="Chen M.Y."/>
            <person name="Teng W.K."/>
            <person name="Zhao L."/>
            <person name="Hu C.X."/>
            <person name="Zhou Y.K."/>
            <person name="Han B.P."/>
            <person name="Song L.R."/>
            <person name="Shu W.S."/>
        </authorList>
    </citation>
    <scope>NUCLEOTIDE SEQUENCE [LARGE SCALE GENOMIC DNA]</scope>
    <source>
        <strain evidence="1 2">FACHB-362</strain>
    </source>
</reference>
<dbReference type="RefSeq" id="WP_190906690.1">
    <property type="nucleotide sequence ID" value="NZ_JACJTQ010000013.1"/>
</dbReference>
<evidence type="ECO:0000313" key="2">
    <source>
        <dbReference type="Proteomes" id="UP000660381"/>
    </source>
</evidence>
<organism evidence="1 2">
    <name type="scientific">Anabaena catenula FACHB-362</name>
    <dbReference type="NCBI Taxonomy" id="2692877"/>
    <lineage>
        <taxon>Bacteria</taxon>
        <taxon>Bacillati</taxon>
        <taxon>Cyanobacteriota</taxon>
        <taxon>Cyanophyceae</taxon>
        <taxon>Nostocales</taxon>
        <taxon>Nostocaceae</taxon>
        <taxon>Anabaena</taxon>
    </lineage>
</organism>